<name>A0A1M5XX75_9CLOT</name>
<feature type="transmembrane region" description="Helical" evidence="1">
    <location>
        <begin position="6"/>
        <end position="39"/>
    </location>
</feature>
<dbReference type="RefSeq" id="WP_178138983.1">
    <property type="nucleotide sequence ID" value="NZ_FQXP01000010.1"/>
</dbReference>
<keyword evidence="1" id="KW-0812">Transmembrane</keyword>
<keyword evidence="1" id="KW-0472">Membrane</keyword>
<dbReference type="Proteomes" id="UP000184526">
    <property type="component" value="Unassembled WGS sequence"/>
</dbReference>
<accession>A0A1M5XX75</accession>
<reference evidence="2 3" key="1">
    <citation type="submission" date="2016-11" db="EMBL/GenBank/DDBJ databases">
        <authorList>
            <person name="Jaros S."/>
            <person name="Januszkiewicz K."/>
            <person name="Wedrychowicz H."/>
        </authorList>
    </citation>
    <scope>NUCLEOTIDE SEQUENCE [LARGE SCALE GENOMIC DNA]</scope>
    <source>
        <strain evidence="2 3">DSM 3089</strain>
    </source>
</reference>
<evidence type="ECO:0000313" key="2">
    <source>
        <dbReference type="EMBL" id="SHI04174.1"/>
    </source>
</evidence>
<evidence type="ECO:0000313" key="3">
    <source>
        <dbReference type="Proteomes" id="UP000184526"/>
    </source>
</evidence>
<dbReference type="EMBL" id="FQXP01000010">
    <property type="protein sequence ID" value="SHI04174.1"/>
    <property type="molecule type" value="Genomic_DNA"/>
</dbReference>
<protein>
    <submittedName>
        <fullName evidence="2">Uncharacterized protein</fullName>
    </submittedName>
</protein>
<keyword evidence="1" id="KW-1133">Transmembrane helix</keyword>
<dbReference type="AlphaFoldDB" id="A0A1M5XX75"/>
<proteinExistence type="predicted"/>
<sequence length="49" mass="5571">MIRLILGLITMSILIMLMFNSSIHVFNVLLIGTLLLLIVDTIRVKTKNM</sequence>
<keyword evidence="3" id="KW-1185">Reference proteome</keyword>
<evidence type="ECO:0000256" key="1">
    <source>
        <dbReference type="SAM" id="Phobius"/>
    </source>
</evidence>
<gene>
    <name evidence="2" type="ORF">SAMN02745196_02486</name>
</gene>
<organism evidence="2 3">
    <name type="scientific">Clostridium collagenovorans DSM 3089</name>
    <dbReference type="NCBI Taxonomy" id="1121306"/>
    <lineage>
        <taxon>Bacteria</taxon>
        <taxon>Bacillati</taxon>
        <taxon>Bacillota</taxon>
        <taxon>Clostridia</taxon>
        <taxon>Eubacteriales</taxon>
        <taxon>Clostridiaceae</taxon>
        <taxon>Clostridium</taxon>
    </lineage>
</organism>